<dbReference type="PANTHER" id="PTHR30269">
    <property type="entry name" value="TRANSMEMBRANE PROTEIN YFCA"/>
    <property type="match status" value="1"/>
</dbReference>
<keyword evidence="5 7" id="KW-1133">Transmembrane helix</keyword>
<evidence type="ECO:0000256" key="4">
    <source>
        <dbReference type="ARBA" id="ARBA00022692"/>
    </source>
</evidence>
<comment type="subcellular location">
    <subcellularLocation>
        <location evidence="1">Cell membrane</location>
        <topology evidence="1">Multi-pass membrane protein</topology>
    </subcellularLocation>
</comment>
<dbReference type="Pfam" id="PF01925">
    <property type="entry name" value="TauE"/>
    <property type="match status" value="1"/>
</dbReference>
<evidence type="ECO:0000256" key="7">
    <source>
        <dbReference type="SAM" id="Phobius"/>
    </source>
</evidence>
<protein>
    <recommendedName>
        <fullName evidence="9">Membrane transporter protein</fullName>
    </recommendedName>
</protein>
<keyword evidence="4 7" id="KW-0812">Transmembrane</keyword>
<evidence type="ECO:0000256" key="3">
    <source>
        <dbReference type="ARBA" id="ARBA00022475"/>
    </source>
</evidence>
<evidence type="ECO:0000256" key="5">
    <source>
        <dbReference type="ARBA" id="ARBA00022989"/>
    </source>
</evidence>
<dbReference type="InterPro" id="IPR052017">
    <property type="entry name" value="TSUP"/>
</dbReference>
<name>X0VR40_9ZZZZ</name>
<feature type="transmembrane region" description="Helical" evidence="7">
    <location>
        <begin position="82"/>
        <end position="102"/>
    </location>
</feature>
<dbReference type="GO" id="GO:0005886">
    <property type="term" value="C:plasma membrane"/>
    <property type="evidence" value="ECO:0007669"/>
    <property type="project" value="UniProtKB-SubCell"/>
</dbReference>
<dbReference type="PANTHER" id="PTHR30269:SF0">
    <property type="entry name" value="MEMBRANE TRANSPORTER PROTEIN YFCA-RELATED"/>
    <property type="match status" value="1"/>
</dbReference>
<evidence type="ECO:0000256" key="2">
    <source>
        <dbReference type="ARBA" id="ARBA00022448"/>
    </source>
</evidence>
<comment type="caution">
    <text evidence="8">The sequence shown here is derived from an EMBL/GenBank/DDBJ whole genome shotgun (WGS) entry which is preliminary data.</text>
</comment>
<reference evidence="8" key="1">
    <citation type="journal article" date="2014" name="Front. Microbiol.">
        <title>High frequency of phylogenetically diverse reductive dehalogenase-homologous genes in deep subseafloor sedimentary metagenomes.</title>
        <authorList>
            <person name="Kawai M."/>
            <person name="Futagami T."/>
            <person name="Toyoda A."/>
            <person name="Takaki Y."/>
            <person name="Nishi S."/>
            <person name="Hori S."/>
            <person name="Arai W."/>
            <person name="Tsubouchi T."/>
            <person name="Morono Y."/>
            <person name="Uchiyama I."/>
            <person name="Ito T."/>
            <person name="Fujiyama A."/>
            <person name="Inagaki F."/>
            <person name="Takami H."/>
        </authorList>
    </citation>
    <scope>NUCLEOTIDE SEQUENCE</scope>
    <source>
        <strain evidence="8">Expedition CK06-06</strain>
    </source>
</reference>
<dbReference type="InterPro" id="IPR002781">
    <property type="entry name" value="TM_pro_TauE-like"/>
</dbReference>
<feature type="transmembrane region" description="Helical" evidence="7">
    <location>
        <begin position="27"/>
        <end position="46"/>
    </location>
</feature>
<evidence type="ECO:0000256" key="1">
    <source>
        <dbReference type="ARBA" id="ARBA00004651"/>
    </source>
</evidence>
<dbReference type="EMBL" id="BARS01031680">
    <property type="protein sequence ID" value="GAG20879.1"/>
    <property type="molecule type" value="Genomic_DNA"/>
</dbReference>
<gene>
    <name evidence="8" type="ORF">S01H1_49268</name>
</gene>
<evidence type="ECO:0000313" key="8">
    <source>
        <dbReference type="EMBL" id="GAG20879.1"/>
    </source>
</evidence>
<dbReference type="AlphaFoldDB" id="X0VR40"/>
<feature type="non-terminal residue" evidence="8">
    <location>
        <position position="1"/>
    </location>
</feature>
<feature type="transmembrane region" description="Helical" evidence="7">
    <location>
        <begin position="139"/>
        <end position="161"/>
    </location>
</feature>
<feature type="transmembrane region" description="Helical" evidence="7">
    <location>
        <begin position="52"/>
        <end position="70"/>
    </location>
</feature>
<sequence length="204" mass="21702">NKLQSSFGSLTAAIHYSSKGLVVLKETLLGVALTAVGAAVGTIVIQRLSPGMLRHAIPVLLVAVFVYMLKSREVAEEGRAARLGRVAFYSLFGLTIGFYDGFFGPGTGSFWAVAFVAMLGFGLRKATAHTKVMNFTSNVVSLLFFILGGNVVFAAGLLMGACEVAGALLGSRLVIVRGVRFVRVFFLCVVAATLARLVLVTYFR</sequence>
<evidence type="ECO:0008006" key="9">
    <source>
        <dbReference type="Google" id="ProtNLM"/>
    </source>
</evidence>
<feature type="transmembrane region" description="Helical" evidence="7">
    <location>
        <begin position="181"/>
        <end position="203"/>
    </location>
</feature>
<accession>X0VR40</accession>
<feature type="transmembrane region" description="Helical" evidence="7">
    <location>
        <begin position="108"/>
        <end position="127"/>
    </location>
</feature>
<organism evidence="8">
    <name type="scientific">marine sediment metagenome</name>
    <dbReference type="NCBI Taxonomy" id="412755"/>
    <lineage>
        <taxon>unclassified sequences</taxon>
        <taxon>metagenomes</taxon>
        <taxon>ecological metagenomes</taxon>
    </lineage>
</organism>
<evidence type="ECO:0000256" key="6">
    <source>
        <dbReference type="ARBA" id="ARBA00023136"/>
    </source>
</evidence>
<keyword evidence="2" id="KW-0813">Transport</keyword>
<keyword evidence="6 7" id="KW-0472">Membrane</keyword>
<keyword evidence="3" id="KW-1003">Cell membrane</keyword>
<proteinExistence type="predicted"/>